<protein>
    <submittedName>
        <fullName evidence="2">Na-translocating system protein MpsC family protein</fullName>
    </submittedName>
</protein>
<dbReference type="EMBL" id="JAXOFX010000015">
    <property type="protein sequence ID" value="MDZ5473681.1"/>
    <property type="molecule type" value="Genomic_DNA"/>
</dbReference>
<evidence type="ECO:0000259" key="1">
    <source>
        <dbReference type="Pfam" id="PF10057"/>
    </source>
</evidence>
<dbReference type="InterPro" id="IPR018745">
    <property type="entry name" value="MpsC"/>
</dbReference>
<dbReference type="Pfam" id="PF10057">
    <property type="entry name" value="MpsC"/>
    <property type="match status" value="2"/>
</dbReference>
<evidence type="ECO:0000313" key="2">
    <source>
        <dbReference type="EMBL" id="MDZ5473681.1"/>
    </source>
</evidence>
<sequence>MLEQEKLNTISSFTSKILRKNFGKGPQSCQSALCNKHLVIYIKGFISPMEDVLMQQGQNTQVEKARSTIINIILEELKGVIEVTLDCDIEEQYHDWNFPNNSGVIMFVLNHEDQRNGGQPLINMTMLENEVARISVLVQKLPDEIKIHPISATIYLVERKGILVPIEKALISKGFEEELRITKDELEKEHFHRNGRFNDIFQKNVSDIFIDWNMREDKALMAFVLST</sequence>
<reference evidence="2 3" key="1">
    <citation type="submission" date="2023-11" db="EMBL/GenBank/DDBJ databases">
        <title>Bacillus jintuensis, isolated from a mudflat on the Beibu Gulf coast.</title>
        <authorList>
            <person name="Li M."/>
        </authorList>
    </citation>
    <scope>NUCLEOTIDE SEQUENCE [LARGE SCALE GENOMIC DNA]</scope>
    <source>
        <strain evidence="2 3">31A1R</strain>
    </source>
</reference>
<accession>A0ABU5J2U5</accession>
<evidence type="ECO:0000313" key="3">
    <source>
        <dbReference type="Proteomes" id="UP001290455"/>
    </source>
</evidence>
<comment type="caution">
    <text evidence="2">The sequence shown here is derived from an EMBL/GenBank/DDBJ whole genome shotgun (WGS) entry which is preliminary data.</text>
</comment>
<feature type="domain" description="Na+-translocating membrane potential-generating system MpsC" evidence="1">
    <location>
        <begin position="8"/>
        <end position="110"/>
    </location>
</feature>
<proteinExistence type="predicted"/>
<keyword evidence="3" id="KW-1185">Reference proteome</keyword>
<gene>
    <name evidence="2" type="ORF">SM124_18345</name>
</gene>
<dbReference type="RefSeq" id="WP_322447973.1">
    <property type="nucleotide sequence ID" value="NZ_JAXOFX010000015.1"/>
</dbReference>
<organism evidence="2 3">
    <name type="scientific">Robertmurraya mangrovi</name>
    <dbReference type="NCBI Taxonomy" id="3098077"/>
    <lineage>
        <taxon>Bacteria</taxon>
        <taxon>Bacillati</taxon>
        <taxon>Bacillota</taxon>
        <taxon>Bacilli</taxon>
        <taxon>Bacillales</taxon>
        <taxon>Bacillaceae</taxon>
        <taxon>Robertmurraya</taxon>
    </lineage>
</organism>
<feature type="domain" description="Na+-translocating membrane potential-generating system MpsC" evidence="1">
    <location>
        <begin position="138"/>
        <end position="226"/>
    </location>
</feature>
<dbReference type="Proteomes" id="UP001290455">
    <property type="component" value="Unassembled WGS sequence"/>
</dbReference>
<name>A0ABU5J2U5_9BACI</name>